<dbReference type="Proteomes" id="UP000193570">
    <property type="component" value="Unassembled WGS sequence"/>
</dbReference>
<dbReference type="OrthoDB" id="9801242at2"/>
<proteinExistence type="predicted"/>
<dbReference type="InterPro" id="IPR041657">
    <property type="entry name" value="HTH_17"/>
</dbReference>
<accession>A0A1X7A6P5</accession>
<feature type="domain" description="Helix-turn-helix" evidence="1">
    <location>
        <begin position="28"/>
        <end position="75"/>
    </location>
</feature>
<dbReference type="Pfam" id="PF12728">
    <property type="entry name" value="HTH_17"/>
    <property type="match status" value="1"/>
</dbReference>
<dbReference type="Gene3D" id="1.10.238.160">
    <property type="match status" value="1"/>
</dbReference>
<dbReference type="SUPFAM" id="SSF46955">
    <property type="entry name" value="Putative DNA-binding domain"/>
    <property type="match status" value="1"/>
</dbReference>
<organism evidence="2 3">
    <name type="scientific">Roseivivax jejudonensis</name>
    <dbReference type="NCBI Taxonomy" id="1529041"/>
    <lineage>
        <taxon>Bacteria</taxon>
        <taxon>Pseudomonadati</taxon>
        <taxon>Pseudomonadota</taxon>
        <taxon>Alphaproteobacteria</taxon>
        <taxon>Rhodobacterales</taxon>
        <taxon>Roseobacteraceae</taxon>
        <taxon>Roseivivax</taxon>
    </lineage>
</organism>
<evidence type="ECO:0000259" key="1">
    <source>
        <dbReference type="Pfam" id="PF12728"/>
    </source>
</evidence>
<evidence type="ECO:0000313" key="2">
    <source>
        <dbReference type="EMBL" id="SLN72073.1"/>
    </source>
</evidence>
<evidence type="ECO:0000313" key="3">
    <source>
        <dbReference type="Proteomes" id="UP000193570"/>
    </source>
</evidence>
<dbReference type="EMBL" id="FWFK01000008">
    <property type="protein sequence ID" value="SLN72073.1"/>
    <property type="molecule type" value="Genomic_DNA"/>
</dbReference>
<dbReference type="AlphaFoldDB" id="A0A1X7A6P5"/>
<reference evidence="2 3" key="1">
    <citation type="submission" date="2017-03" db="EMBL/GenBank/DDBJ databases">
        <authorList>
            <person name="Afonso C.L."/>
            <person name="Miller P.J."/>
            <person name="Scott M.A."/>
            <person name="Spackman E."/>
            <person name="Goraichik I."/>
            <person name="Dimitrov K.M."/>
            <person name="Suarez D.L."/>
            <person name="Swayne D.E."/>
        </authorList>
    </citation>
    <scope>NUCLEOTIDE SEQUENCE [LARGE SCALE GENOMIC DNA]</scope>
    <source>
        <strain evidence="2 3">CECT 8625</strain>
    </source>
</reference>
<protein>
    <submittedName>
        <fullName evidence="2">Helix-turn-helix domain protein</fullName>
    </submittedName>
</protein>
<name>A0A1X7A6P5_9RHOB</name>
<dbReference type="InterPro" id="IPR009061">
    <property type="entry name" value="DNA-bd_dom_put_sf"/>
</dbReference>
<gene>
    <name evidence="2" type="ORF">ROJ8625_03788</name>
</gene>
<dbReference type="RefSeq" id="WP_143535197.1">
    <property type="nucleotide sequence ID" value="NZ_FWFK01000008.1"/>
</dbReference>
<sequence>MQTNYSGNQATSNIGEAPKLAIPADPLLRDKEAAAMLGASVSTFWRRVQDGVIPRPIKIGGMSRWKCSEIQAVIDNAAANREAA</sequence>
<keyword evidence="3" id="KW-1185">Reference proteome</keyword>